<name>A0A0C3AKY8_SERVB</name>
<keyword evidence="1" id="KW-0472">Membrane</keyword>
<proteinExistence type="predicted"/>
<evidence type="ECO:0008006" key="4">
    <source>
        <dbReference type="Google" id="ProtNLM"/>
    </source>
</evidence>
<feature type="transmembrane region" description="Helical" evidence="1">
    <location>
        <begin position="128"/>
        <end position="153"/>
    </location>
</feature>
<dbReference type="Proteomes" id="UP000054097">
    <property type="component" value="Unassembled WGS sequence"/>
</dbReference>
<evidence type="ECO:0000313" key="2">
    <source>
        <dbReference type="EMBL" id="KIM19966.1"/>
    </source>
</evidence>
<keyword evidence="3" id="KW-1185">Reference proteome</keyword>
<organism evidence="2 3">
    <name type="scientific">Serendipita vermifera MAFF 305830</name>
    <dbReference type="NCBI Taxonomy" id="933852"/>
    <lineage>
        <taxon>Eukaryota</taxon>
        <taxon>Fungi</taxon>
        <taxon>Dikarya</taxon>
        <taxon>Basidiomycota</taxon>
        <taxon>Agaricomycotina</taxon>
        <taxon>Agaricomycetes</taxon>
        <taxon>Sebacinales</taxon>
        <taxon>Serendipitaceae</taxon>
        <taxon>Serendipita</taxon>
    </lineage>
</organism>
<feature type="non-terminal residue" evidence="2">
    <location>
        <position position="208"/>
    </location>
</feature>
<accession>A0A0C3AKY8</accession>
<protein>
    <recommendedName>
        <fullName evidence="4">G-protein coupled receptors family 1 profile domain-containing protein</fullName>
    </recommendedName>
</protein>
<evidence type="ECO:0000256" key="1">
    <source>
        <dbReference type="SAM" id="Phobius"/>
    </source>
</evidence>
<feature type="transmembrane region" description="Helical" evidence="1">
    <location>
        <begin position="88"/>
        <end position="107"/>
    </location>
</feature>
<gene>
    <name evidence="2" type="ORF">M408DRAFT_168459</name>
</gene>
<feature type="transmembrane region" description="Helical" evidence="1">
    <location>
        <begin position="53"/>
        <end position="76"/>
    </location>
</feature>
<evidence type="ECO:0000313" key="3">
    <source>
        <dbReference type="Proteomes" id="UP000054097"/>
    </source>
</evidence>
<reference evidence="2 3" key="1">
    <citation type="submission" date="2014-04" db="EMBL/GenBank/DDBJ databases">
        <authorList>
            <consortium name="DOE Joint Genome Institute"/>
            <person name="Kuo A."/>
            <person name="Zuccaro A."/>
            <person name="Kohler A."/>
            <person name="Nagy L.G."/>
            <person name="Floudas D."/>
            <person name="Copeland A."/>
            <person name="Barry K.W."/>
            <person name="Cichocki N."/>
            <person name="Veneault-Fourrey C."/>
            <person name="LaButti K."/>
            <person name="Lindquist E.A."/>
            <person name="Lipzen A."/>
            <person name="Lundell T."/>
            <person name="Morin E."/>
            <person name="Murat C."/>
            <person name="Sun H."/>
            <person name="Tunlid A."/>
            <person name="Henrissat B."/>
            <person name="Grigoriev I.V."/>
            <person name="Hibbett D.S."/>
            <person name="Martin F."/>
            <person name="Nordberg H.P."/>
            <person name="Cantor M.N."/>
            <person name="Hua S.X."/>
        </authorList>
    </citation>
    <scope>NUCLEOTIDE SEQUENCE [LARGE SCALE GENOMIC DNA]</scope>
    <source>
        <strain evidence="2 3">MAFF 305830</strain>
    </source>
</reference>
<dbReference type="PANTHER" id="PTHR38848:SF3">
    <property type="entry name" value="G-PROTEIN COUPLED RECEPTORS FAMILY 3 PROFILE DOMAIN-CONTAINING PROTEIN"/>
    <property type="match status" value="1"/>
</dbReference>
<dbReference type="OrthoDB" id="3210850at2759"/>
<dbReference type="HOGENOM" id="CLU_043698_4_0_1"/>
<keyword evidence="1" id="KW-0812">Transmembrane</keyword>
<sequence length="208" mass="22906">MTVSNMAGSTAAVVFPDHGHQVLSVLVHLLGCSVLAACFARRYSISNMNIAKFCVLAIFVDSWLFVFSAGVVVNGVGTSLNPAACLSGIYLCIFFYASSKVLIYLFLAEKVHIVWSAGQPISRFKSKVWLVCFVVLFGYVAIFILMIVAKIAYITDDRTCIIGLKSIASIPLLAYDIWLTSFLTFMFVWPLLRRNLSTGNLRALAVRT</sequence>
<dbReference type="AlphaFoldDB" id="A0A0C3AKY8"/>
<dbReference type="PANTHER" id="PTHR38848">
    <property type="entry name" value="G-PROTEIN COUPLED RECEPTORS FAMILY 3 PROFILE DOMAIN-CONTAINING PROTEIN"/>
    <property type="match status" value="1"/>
</dbReference>
<feature type="transmembrane region" description="Helical" evidence="1">
    <location>
        <begin position="173"/>
        <end position="192"/>
    </location>
</feature>
<keyword evidence="1" id="KW-1133">Transmembrane helix</keyword>
<dbReference type="EMBL" id="KN824500">
    <property type="protein sequence ID" value="KIM19966.1"/>
    <property type="molecule type" value="Genomic_DNA"/>
</dbReference>
<feature type="transmembrane region" description="Helical" evidence="1">
    <location>
        <begin position="20"/>
        <end position="41"/>
    </location>
</feature>
<reference evidence="3" key="2">
    <citation type="submission" date="2015-01" db="EMBL/GenBank/DDBJ databases">
        <title>Evolutionary Origins and Diversification of the Mycorrhizal Mutualists.</title>
        <authorList>
            <consortium name="DOE Joint Genome Institute"/>
            <consortium name="Mycorrhizal Genomics Consortium"/>
            <person name="Kohler A."/>
            <person name="Kuo A."/>
            <person name="Nagy L.G."/>
            <person name="Floudas D."/>
            <person name="Copeland A."/>
            <person name="Barry K.W."/>
            <person name="Cichocki N."/>
            <person name="Veneault-Fourrey C."/>
            <person name="LaButti K."/>
            <person name="Lindquist E.A."/>
            <person name="Lipzen A."/>
            <person name="Lundell T."/>
            <person name="Morin E."/>
            <person name="Murat C."/>
            <person name="Riley R."/>
            <person name="Ohm R."/>
            <person name="Sun H."/>
            <person name="Tunlid A."/>
            <person name="Henrissat B."/>
            <person name="Grigoriev I.V."/>
            <person name="Hibbett D.S."/>
            <person name="Martin F."/>
        </authorList>
    </citation>
    <scope>NUCLEOTIDE SEQUENCE [LARGE SCALE GENOMIC DNA]</scope>
    <source>
        <strain evidence="3">MAFF 305830</strain>
    </source>
</reference>